<feature type="region of interest" description="Disordered" evidence="1">
    <location>
        <begin position="30"/>
        <end position="71"/>
    </location>
</feature>
<feature type="compositionally biased region" description="Polar residues" evidence="1">
    <location>
        <begin position="52"/>
        <end position="61"/>
    </location>
</feature>
<dbReference type="Proteomes" id="UP001415857">
    <property type="component" value="Unassembled WGS sequence"/>
</dbReference>
<reference evidence="3 4" key="1">
    <citation type="journal article" date="2024" name="Plant J.">
        <title>Genome sequences and population genomics reveal climatic adaptation and genomic divergence between two closely related sweetgum species.</title>
        <authorList>
            <person name="Xu W.Q."/>
            <person name="Ren C.Q."/>
            <person name="Zhang X.Y."/>
            <person name="Comes H.P."/>
            <person name="Liu X.H."/>
            <person name="Li Y.G."/>
            <person name="Kettle C.J."/>
            <person name="Jalonen R."/>
            <person name="Gaisberger H."/>
            <person name="Ma Y.Z."/>
            <person name="Qiu Y.X."/>
        </authorList>
    </citation>
    <scope>NUCLEOTIDE SEQUENCE [LARGE SCALE GENOMIC DNA]</scope>
    <source>
        <strain evidence="3">Hangzhou</strain>
    </source>
</reference>
<proteinExistence type="predicted"/>
<evidence type="ECO:0000313" key="3">
    <source>
        <dbReference type="EMBL" id="KAK9266088.1"/>
    </source>
</evidence>
<organism evidence="3 4">
    <name type="scientific">Liquidambar formosana</name>
    <name type="common">Formosan gum</name>
    <dbReference type="NCBI Taxonomy" id="63359"/>
    <lineage>
        <taxon>Eukaryota</taxon>
        <taxon>Viridiplantae</taxon>
        <taxon>Streptophyta</taxon>
        <taxon>Embryophyta</taxon>
        <taxon>Tracheophyta</taxon>
        <taxon>Spermatophyta</taxon>
        <taxon>Magnoliopsida</taxon>
        <taxon>eudicotyledons</taxon>
        <taxon>Gunneridae</taxon>
        <taxon>Pentapetalae</taxon>
        <taxon>Saxifragales</taxon>
        <taxon>Altingiaceae</taxon>
        <taxon>Liquidambar</taxon>
    </lineage>
</organism>
<comment type="caution">
    <text evidence="3">The sequence shown here is derived from an EMBL/GenBank/DDBJ whole genome shotgun (WGS) entry which is preliminary data.</text>
</comment>
<name>A0AAP0N3B8_LIQFO</name>
<evidence type="ECO:0000313" key="4">
    <source>
        <dbReference type="Proteomes" id="UP001415857"/>
    </source>
</evidence>
<keyword evidence="4" id="KW-1185">Reference proteome</keyword>
<feature type="signal peptide" evidence="2">
    <location>
        <begin position="1"/>
        <end position="27"/>
    </location>
</feature>
<sequence>MVHKAPLALYILLLLSVQFLIPSRIAARPSQMEEKMRNQAGIEANKRPVHGSCSQHGQSYSYACPPPGSPS</sequence>
<evidence type="ECO:0000256" key="1">
    <source>
        <dbReference type="SAM" id="MobiDB-lite"/>
    </source>
</evidence>
<dbReference type="AlphaFoldDB" id="A0AAP0N3B8"/>
<accession>A0AAP0N3B8</accession>
<feature type="chain" id="PRO_5043024532" description="Rapid ALkalinization Factor" evidence="2">
    <location>
        <begin position="28"/>
        <end position="71"/>
    </location>
</feature>
<dbReference type="EMBL" id="JBBPBK010000230">
    <property type="protein sequence ID" value="KAK9266088.1"/>
    <property type="molecule type" value="Genomic_DNA"/>
</dbReference>
<evidence type="ECO:0008006" key="5">
    <source>
        <dbReference type="Google" id="ProtNLM"/>
    </source>
</evidence>
<protein>
    <recommendedName>
        <fullName evidence="5">Rapid ALkalinization Factor</fullName>
    </recommendedName>
</protein>
<evidence type="ECO:0000256" key="2">
    <source>
        <dbReference type="SAM" id="SignalP"/>
    </source>
</evidence>
<keyword evidence="2" id="KW-0732">Signal</keyword>
<gene>
    <name evidence="3" type="ORF">L1049_003502</name>
</gene>